<dbReference type="SUPFAM" id="SSF52172">
    <property type="entry name" value="CheY-like"/>
    <property type="match status" value="1"/>
</dbReference>
<evidence type="ECO:0000313" key="4">
    <source>
        <dbReference type="Proteomes" id="UP000808337"/>
    </source>
</evidence>
<feature type="modified residue" description="4-aspartylphosphate" evidence="1">
    <location>
        <position position="56"/>
    </location>
</feature>
<proteinExistence type="predicted"/>
<dbReference type="InterPro" id="IPR001789">
    <property type="entry name" value="Sig_transdc_resp-reg_receiver"/>
</dbReference>
<dbReference type="AlphaFoldDB" id="A0A9D7XQ44"/>
<dbReference type="EMBL" id="JADKGY010000025">
    <property type="protein sequence ID" value="MBK9983800.1"/>
    <property type="molecule type" value="Genomic_DNA"/>
</dbReference>
<evidence type="ECO:0000259" key="2">
    <source>
        <dbReference type="PROSITE" id="PS50110"/>
    </source>
</evidence>
<dbReference type="GO" id="GO:0003677">
    <property type="term" value="F:DNA binding"/>
    <property type="evidence" value="ECO:0007669"/>
    <property type="project" value="InterPro"/>
</dbReference>
<dbReference type="Pfam" id="PF04397">
    <property type="entry name" value="LytTR"/>
    <property type="match status" value="1"/>
</dbReference>
<dbReference type="Gene3D" id="3.40.50.2300">
    <property type="match status" value="1"/>
</dbReference>
<dbReference type="SMART" id="SM00850">
    <property type="entry name" value="LytTR"/>
    <property type="match status" value="1"/>
</dbReference>
<dbReference type="InterPro" id="IPR007492">
    <property type="entry name" value="LytTR_DNA-bd_dom"/>
</dbReference>
<feature type="domain" description="Response regulatory" evidence="2">
    <location>
        <begin position="5"/>
        <end position="125"/>
    </location>
</feature>
<comment type="caution">
    <text evidence="3">The sequence shown here is derived from an EMBL/GenBank/DDBJ whole genome shotgun (WGS) entry which is preliminary data.</text>
</comment>
<sequence length="254" mass="28957">MKTIRFFILEDMPDFRVALEQTINESAGCNVCGASDSVEGGFEGILESKPDALLLDIKIFGGTAFHLLQRLKDNQIPIPPFIIITGHEDFELAQQAVNDWGQQLVKILKKPVWSYWNDILPEIRAAIIARLNQSTHDEPENSISLNETRDVLYIRSNQMTHRFQISDILFLEVAGEGQTTIVMADGRQVTVRKTLNVLMNLLPEYIRRINRFNAANIHKMQYINHEDDTLILEGYSRPLSIGDPYMQDLKAMLS</sequence>
<dbReference type="Proteomes" id="UP000808337">
    <property type="component" value="Unassembled WGS sequence"/>
</dbReference>
<reference evidence="3 4" key="1">
    <citation type="submission" date="2020-10" db="EMBL/GenBank/DDBJ databases">
        <title>Connecting structure to function with the recovery of over 1000 high-quality activated sludge metagenome-assembled genomes encoding full-length rRNA genes using long-read sequencing.</title>
        <authorList>
            <person name="Singleton C.M."/>
            <person name="Petriglieri F."/>
            <person name="Kristensen J.M."/>
            <person name="Kirkegaard R.H."/>
            <person name="Michaelsen T.Y."/>
            <person name="Andersen M.H."/>
            <person name="Karst S.M."/>
            <person name="Dueholm M.S."/>
            <person name="Nielsen P.H."/>
            <person name="Albertsen M."/>
        </authorList>
    </citation>
    <scope>NUCLEOTIDE SEQUENCE [LARGE SCALE GENOMIC DNA]</scope>
    <source>
        <strain evidence="3">Ribe_18-Q3-R11-54_MAXAC.273</strain>
    </source>
</reference>
<evidence type="ECO:0000256" key="1">
    <source>
        <dbReference type="PROSITE-ProRule" id="PRU00169"/>
    </source>
</evidence>
<dbReference type="GO" id="GO:0000160">
    <property type="term" value="P:phosphorelay signal transduction system"/>
    <property type="evidence" value="ECO:0007669"/>
    <property type="project" value="InterPro"/>
</dbReference>
<dbReference type="InterPro" id="IPR011006">
    <property type="entry name" value="CheY-like_superfamily"/>
</dbReference>
<accession>A0A9D7XQ44</accession>
<keyword evidence="1" id="KW-0597">Phosphoprotein</keyword>
<dbReference type="SMART" id="SM00448">
    <property type="entry name" value="REC"/>
    <property type="match status" value="1"/>
</dbReference>
<name>A0A9D7XQ44_9BACT</name>
<organism evidence="3 4">
    <name type="scientific">Candidatus Opimibacter skivensis</name>
    <dbReference type="NCBI Taxonomy" id="2982028"/>
    <lineage>
        <taxon>Bacteria</taxon>
        <taxon>Pseudomonadati</taxon>
        <taxon>Bacteroidota</taxon>
        <taxon>Saprospiria</taxon>
        <taxon>Saprospirales</taxon>
        <taxon>Saprospiraceae</taxon>
        <taxon>Candidatus Opimibacter</taxon>
    </lineage>
</organism>
<gene>
    <name evidence="3" type="ORF">IPP15_15760</name>
</gene>
<dbReference type="Pfam" id="PF00072">
    <property type="entry name" value="Response_reg"/>
    <property type="match status" value="1"/>
</dbReference>
<dbReference type="Gene3D" id="2.40.50.1020">
    <property type="entry name" value="LytTr DNA-binding domain"/>
    <property type="match status" value="1"/>
</dbReference>
<protein>
    <submittedName>
        <fullName evidence="3">Response regulator</fullName>
    </submittedName>
</protein>
<evidence type="ECO:0000313" key="3">
    <source>
        <dbReference type="EMBL" id="MBK9983800.1"/>
    </source>
</evidence>
<dbReference type="PROSITE" id="PS50110">
    <property type="entry name" value="RESPONSE_REGULATORY"/>
    <property type="match status" value="1"/>
</dbReference>